<dbReference type="PANTHER" id="PTHR24302">
    <property type="entry name" value="CYTOCHROME P450 FAMILY 3"/>
    <property type="match status" value="1"/>
</dbReference>
<evidence type="ECO:0000256" key="6">
    <source>
        <dbReference type="ARBA" id="ARBA00023033"/>
    </source>
</evidence>
<dbReference type="VEuPathDB" id="VectorBase:LOC119183193"/>
<comment type="function">
    <text evidence="7">Cytochromes P450 are a group of heme-thiolate monooxygenases. They oxidize a variety of structurally unrelated compounds, including steroids, fatty acids, and xenobiotics.</text>
</comment>
<evidence type="ECO:0000313" key="9">
    <source>
        <dbReference type="EMBL" id="KAH7985626.1"/>
    </source>
</evidence>
<gene>
    <name evidence="9" type="ORF">HPB51_026790</name>
</gene>
<organism evidence="9 10">
    <name type="scientific">Rhipicephalus microplus</name>
    <name type="common">Cattle tick</name>
    <name type="synonym">Boophilus microplus</name>
    <dbReference type="NCBI Taxonomy" id="6941"/>
    <lineage>
        <taxon>Eukaryota</taxon>
        <taxon>Metazoa</taxon>
        <taxon>Ecdysozoa</taxon>
        <taxon>Arthropoda</taxon>
        <taxon>Chelicerata</taxon>
        <taxon>Arachnida</taxon>
        <taxon>Acari</taxon>
        <taxon>Parasitiformes</taxon>
        <taxon>Ixodida</taxon>
        <taxon>Ixodoidea</taxon>
        <taxon>Ixodidae</taxon>
        <taxon>Rhipicephalinae</taxon>
        <taxon>Rhipicephalus</taxon>
        <taxon>Boophilus</taxon>
    </lineage>
</organism>
<evidence type="ECO:0000256" key="2">
    <source>
        <dbReference type="ARBA" id="ARBA00022617"/>
    </source>
</evidence>
<reference evidence="9" key="1">
    <citation type="journal article" date="2020" name="Cell">
        <title>Large-Scale Comparative Analyses of Tick Genomes Elucidate Their Genetic Diversity and Vector Capacities.</title>
        <authorList>
            <consortium name="Tick Genome and Microbiome Consortium (TIGMIC)"/>
            <person name="Jia N."/>
            <person name="Wang J."/>
            <person name="Shi W."/>
            <person name="Du L."/>
            <person name="Sun Y."/>
            <person name="Zhan W."/>
            <person name="Jiang J.F."/>
            <person name="Wang Q."/>
            <person name="Zhang B."/>
            <person name="Ji P."/>
            <person name="Bell-Sakyi L."/>
            <person name="Cui X.M."/>
            <person name="Yuan T.T."/>
            <person name="Jiang B.G."/>
            <person name="Yang W.F."/>
            <person name="Lam T.T."/>
            <person name="Chang Q.C."/>
            <person name="Ding S.J."/>
            <person name="Wang X.J."/>
            <person name="Zhu J.G."/>
            <person name="Ruan X.D."/>
            <person name="Zhao L."/>
            <person name="Wei J.T."/>
            <person name="Ye R.Z."/>
            <person name="Que T.C."/>
            <person name="Du C.H."/>
            <person name="Zhou Y.H."/>
            <person name="Cheng J.X."/>
            <person name="Dai P.F."/>
            <person name="Guo W.B."/>
            <person name="Han X.H."/>
            <person name="Huang E.J."/>
            <person name="Li L.F."/>
            <person name="Wei W."/>
            <person name="Gao Y.C."/>
            <person name="Liu J.Z."/>
            <person name="Shao H.Z."/>
            <person name="Wang X."/>
            <person name="Wang C.C."/>
            <person name="Yang T.C."/>
            <person name="Huo Q.B."/>
            <person name="Li W."/>
            <person name="Chen H.Y."/>
            <person name="Chen S.E."/>
            <person name="Zhou L.G."/>
            <person name="Ni X.B."/>
            <person name="Tian J.H."/>
            <person name="Sheng Y."/>
            <person name="Liu T."/>
            <person name="Pan Y.S."/>
            <person name="Xia L.Y."/>
            <person name="Li J."/>
            <person name="Zhao F."/>
            <person name="Cao W.C."/>
        </authorList>
    </citation>
    <scope>NUCLEOTIDE SEQUENCE</scope>
    <source>
        <strain evidence="9">Rmic-2018</strain>
    </source>
</reference>
<dbReference type="InterPro" id="IPR001128">
    <property type="entry name" value="Cyt_P450"/>
</dbReference>
<keyword evidence="6 8" id="KW-0503">Monooxygenase</keyword>
<keyword evidence="4 8" id="KW-0560">Oxidoreductase</keyword>
<dbReference type="Proteomes" id="UP000821866">
    <property type="component" value="Unassembled WGS sequence"/>
</dbReference>
<evidence type="ECO:0000313" key="10">
    <source>
        <dbReference type="Proteomes" id="UP000821866"/>
    </source>
</evidence>
<keyword evidence="2 8" id="KW-0349">Heme</keyword>
<evidence type="ECO:0000256" key="5">
    <source>
        <dbReference type="ARBA" id="ARBA00023004"/>
    </source>
</evidence>
<dbReference type="GO" id="GO:0008395">
    <property type="term" value="F:steroid hydroxylase activity"/>
    <property type="evidence" value="ECO:0007669"/>
    <property type="project" value="TreeGrafter"/>
</dbReference>
<keyword evidence="10" id="KW-1185">Reference proteome</keyword>
<dbReference type="PROSITE" id="PS00086">
    <property type="entry name" value="CYTOCHROME_P450"/>
    <property type="match status" value="1"/>
</dbReference>
<dbReference type="AlphaFoldDB" id="A0A9J6D1Y7"/>
<evidence type="ECO:0008006" key="11">
    <source>
        <dbReference type="Google" id="ProtNLM"/>
    </source>
</evidence>
<dbReference type="EMBL" id="JABSTU010001653">
    <property type="protein sequence ID" value="KAH7985626.1"/>
    <property type="molecule type" value="Genomic_DNA"/>
</dbReference>
<comment type="similarity">
    <text evidence="1 8">Belongs to the cytochrome P450 family.</text>
</comment>
<keyword evidence="5 8" id="KW-0408">Iron</keyword>
<accession>A0A9J6D1Y7</accession>
<comment type="caution">
    <text evidence="9">The sequence shown here is derived from an EMBL/GenBank/DDBJ whole genome shotgun (WGS) entry which is preliminary data.</text>
</comment>
<dbReference type="GO" id="GO:0020037">
    <property type="term" value="F:heme binding"/>
    <property type="evidence" value="ECO:0007669"/>
    <property type="project" value="InterPro"/>
</dbReference>
<protein>
    <recommendedName>
        <fullName evidence="11">Cytochrome</fullName>
    </recommendedName>
</protein>
<dbReference type="GO" id="GO:0016705">
    <property type="term" value="F:oxidoreductase activity, acting on paired donors, with incorporation or reduction of molecular oxygen"/>
    <property type="evidence" value="ECO:0007669"/>
    <property type="project" value="InterPro"/>
</dbReference>
<dbReference type="Pfam" id="PF00067">
    <property type="entry name" value="p450"/>
    <property type="match status" value="1"/>
</dbReference>
<evidence type="ECO:0000256" key="8">
    <source>
        <dbReference type="RuleBase" id="RU000461"/>
    </source>
</evidence>
<dbReference type="InterPro" id="IPR017972">
    <property type="entry name" value="Cyt_P450_CS"/>
</dbReference>
<evidence type="ECO:0000256" key="3">
    <source>
        <dbReference type="ARBA" id="ARBA00022723"/>
    </source>
</evidence>
<name>A0A9J6D1Y7_RHIMP</name>
<dbReference type="InterPro" id="IPR036396">
    <property type="entry name" value="Cyt_P450_sf"/>
</dbReference>
<dbReference type="PANTHER" id="PTHR24302:SF15">
    <property type="entry name" value="FATTY-ACID PEROXYGENASE"/>
    <property type="match status" value="1"/>
</dbReference>
<reference evidence="9" key="2">
    <citation type="submission" date="2021-09" db="EMBL/GenBank/DDBJ databases">
        <authorList>
            <person name="Jia N."/>
            <person name="Wang J."/>
            <person name="Shi W."/>
            <person name="Du L."/>
            <person name="Sun Y."/>
            <person name="Zhan W."/>
            <person name="Jiang J."/>
            <person name="Wang Q."/>
            <person name="Zhang B."/>
            <person name="Ji P."/>
            <person name="Sakyi L.B."/>
            <person name="Cui X."/>
            <person name="Yuan T."/>
            <person name="Jiang B."/>
            <person name="Yang W."/>
            <person name="Lam T.T.-Y."/>
            <person name="Chang Q."/>
            <person name="Ding S."/>
            <person name="Wang X."/>
            <person name="Zhu J."/>
            <person name="Ruan X."/>
            <person name="Zhao L."/>
            <person name="Wei J."/>
            <person name="Que T."/>
            <person name="Du C."/>
            <person name="Cheng J."/>
            <person name="Dai P."/>
            <person name="Han X."/>
            <person name="Huang E."/>
            <person name="Gao Y."/>
            <person name="Liu J."/>
            <person name="Shao H."/>
            <person name="Ye R."/>
            <person name="Li L."/>
            <person name="Wei W."/>
            <person name="Wang X."/>
            <person name="Wang C."/>
            <person name="Huo Q."/>
            <person name="Li W."/>
            <person name="Guo W."/>
            <person name="Chen H."/>
            <person name="Chen S."/>
            <person name="Zhou L."/>
            <person name="Zhou L."/>
            <person name="Ni X."/>
            <person name="Tian J."/>
            <person name="Zhou Y."/>
            <person name="Sheng Y."/>
            <person name="Liu T."/>
            <person name="Pan Y."/>
            <person name="Xia L."/>
            <person name="Li J."/>
            <person name="Zhao F."/>
            <person name="Cao W."/>
        </authorList>
    </citation>
    <scope>NUCLEOTIDE SEQUENCE</scope>
    <source>
        <strain evidence="9">Rmic-2018</strain>
        <tissue evidence="9">Larvae</tissue>
    </source>
</reference>
<dbReference type="Gene3D" id="1.10.630.10">
    <property type="entry name" value="Cytochrome P450"/>
    <property type="match status" value="1"/>
</dbReference>
<sequence>MPENKDSIKPFTYMPFGAGPRNCVGMRLGMVQAKTTLACLLQHVRLETCPETMIPLKLKPGQILPFFDGPLLLRAVPRQRS</sequence>
<dbReference type="InterPro" id="IPR050705">
    <property type="entry name" value="Cytochrome_P450_3A"/>
</dbReference>
<keyword evidence="3 8" id="KW-0479">Metal-binding</keyword>
<proteinExistence type="inferred from homology"/>
<dbReference type="GO" id="GO:0005506">
    <property type="term" value="F:iron ion binding"/>
    <property type="evidence" value="ECO:0007669"/>
    <property type="project" value="InterPro"/>
</dbReference>
<evidence type="ECO:0000256" key="1">
    <source>
        <dbReference type="ARBA" id="ARBA00010617"/>
    </source>
</evidence>
<evidence type="ECO:0000256" key="4">
    <source>
        <dbReference type="ARBA" id="ARBA00023002"/>
    </source>
</evidence>
<evidence type="ECO:0000256" key="7">
    <source>
        <dbReference type="ARBA" id="ARBA00043906"/>
    </source>
</evidence>
<dbReference type="SUPFAM" id="SSF48264">
    <property type="entry name" value="Cytochrome P450"/>
    <property type="match status" value="1"/>
</dbReference>